<reference evidence="1" key="4">
    <citation type="submission" date="2022-09" db="EMBL/GenBank/DDBJ databases">
        <title>Genome-inferred correspondence between phylogeny and metabolic traits in the wild Drosophila gut microbiome.</title>
        <authorList>
            <person name="Bueno E."/>
            <person name="Blow F."/>
            <person name="Douglas A.E."/>
        </authorList>
    </citation>
    <scope>NUCLEOTIDE SEQUENCE</scope>
    <source>
        <strain evidence="1">Dm-2019-70</strain>
    </source>
</reference>
<dbReference type="EMBL" id="CP031198">
    <property type="protein sequence ID" value="QCZ53975.1"/>
    <property type="molecule type" value="Genomic_DNA"/>
</dbReference>
<dbReference type="PANTHER" id="PTHR36849:SF1">
    <property type="entry name" value="CYTOPLASMIC PROTEIN"/>
    <property type="match status" value="1"/>
</dbReference>
<evidence type="ECO:0000313" key="4">
    <source>
        <dbReference type="Proteomes" id="UP000307074"/>
    </source>
</evidence>
<dbReference type="RefSeq" id="WP_011668605.1">
    <property type="nucleotide sequence ID" value="NZ_BBOW01000089.1"/>
</dbReference>
<name>A0A0D0FHY1_LEVBR</name>
<reference evidence="2 4" key="2">
    <citation type="submission" date="2018-07" db="EMBL/GenBank/DDBJ databases">
        <authorList>
            <person name="Feyereisen M."/>
        </authorList>
    </citation>
    <scope>NUCLEOTIDE SEQUENCE [LARGE SCALE GENOMIC DNA]</scope>
    <source>
        <strain evidence="2 4">UCCLBBS449</strain>
    </source>
</reference>
<dbReference type="Proteomes" id="UP000307074">
    <property type="component" value="Chromosome"/>
</dbReference>
<organism evidence="3 5">
    <name type="scientific">Levilactobacillus brevis</name>
    <name type="common">Lactobacillus brevis</name>
    <dbReference type="NCBI Taxonomy" id="1580"/>
    <lineage>
        <taxon>Bacteria</taxon>
        <taxon>Bacillati</taxon>
        <taxon>Bacillota</taxon>
        <taxon>Bacilli</taxon>
        <taxon>Lactobacillales</taxon>
        <taxon>Lactobacillaceae</taxon>
        <taxon>Levilactobacillus</taxon>
    </lineage>
</organism>
<dbReference type="Pfam" id="PF22752">
    <property type="entry name" value="DUF488-N3i"/>
    <property type="match status" value="1"/>
</dbReference>
<dbReference type="AlphaFoldDB" id="A0A0D0FHY1"/>
<dbReference type="EMBL" id="QFDK01000017">
    <property type="protein sequence ID" value="TOZ01878.1"/>
    <property type="molecule type" value="Genomic_DNA"/>
</dbReference>
<dbReference type="Proteomes" id="UP000676478">
    <property type="component" value="Unassembled WGS sequence"/>
</dbReference>
<proteinExistence type="predicted"/>
<dbReference type="Proteomes" id="UP000785759">
    <property type="component" value="Unassembled WGS sequence"/>
</dbReference>
<accession>A0A0D0FHY1</accession>
<evidence type="ECO:0000313" key="1">
    <source>
        <dbReference type="EMBL" id="MBS1009774.1"/>
    </source>
</evidence>
<dbReference type="OrthoDB" id="9790745at2"/>
<reference evidence="3" key="1">
    <citation type="submission" date="2018-05" db="EMBL/GenBank/DDBJ databases">
        <title>Genome Comparison of Lactic Acid Bacteria Isolated from non-Wheat Sourdough.</title>
        <authorList>
            <person name="Rice T."/>
            <person name="Axel C."/>
            <person name="Lynch K.M."/>
            <person name="Benz C."/>
            <person name="Arendt E.K."/>
            <person name="Coffey A."/>
        </authorList>
    </citation>
    <scope>NUCLEOTIDE SEQUENCE</scope>
    <source>
        <strain evidence="3">TR055</strain>
    </source>
</reference>
<dbReference type="PANTHER" id="PTHR36849">
    <property type="entry name" value="CYTOPLASMIC PROTEIN-RELATED"/>
    <property type="match status" value="1"/>
</dbReference>
<protein>
    <submittedName>
        <fullName evidence="3">DUF488 domain-containing protein</fullName>
    </submittedName>
    <submittedName>
        <fullName evidence="1">DUF488 family protein</fullName>
    </submittedName>
</protein>
<gene>
    <name evidence="3" type="ORF">DIS17_12000</name>
    <name evidence="1" type="ORF">JK167_02865</name>
    <name evidence="2" type="ORF">UCCLBBS449_2058</name>
</gene>
<dbReference type="InterPro" id="IPR052552">
    <property type="entry name" value="YeaO-like"/>
</dbReference>
<dbReference type="OMA" id="RIYDHEQ"/>
<reference evidence="1" key="3">
    <citation type="submission" date="2020-12" db="EMBL/GenBank/DDBJ databases">
        <authorList>
            <person name="Mcmullen J.G."/>
        </authorList>
    </citation>
    <scope>NUCLEOTIDE SEQUENCE</scope>
    <source>
        <strain evidence="1">Dm-2019-70</strain>
    </source>
</reference>
<dbReference type="EMBL" id="JAERKF010000003">
    <property type="protein sequence ID" value="MBS1009774.1"/>
    <property type="molecule type" value="Genomic_DNA"/>
</dbReference>
<evidence type="ECO:0000313" key="2">
    <source>
        <dbReference type="EMBL" id="QCZ53975.1"/>
    </source>
</evidence>
<sequence length="130" mass="14792">MAIKCERIYTKPADLTGFRVLVDRLWPRGISKVNAQLDTWEKAIGPSTDLRKWFNHDPEKFAAFQTKYRAELQANPALPDFLKVIATQVAKQDVILLFGAKDETHNQAIVLKDFLKTQLAGKVPAERLQD</sequence>
<evidence type="ECO:0000313" key="3">
    <source>
        <dbReference type="EMBL" id="TOZ01878.1"/>
    </source>
</evidence>
<evidence type="ECO:0000313" key="5">
    <source>
        <dbReference type="Proteomes" id="UP000785759"/>
    </source>
</evidence>